<dbReference type="GO" id="GO:0005254">
    <property type="term" value="F:chloride channel activity"/>
    <property type="evidence" value="ECO:0007669"/>
    <property type="project" value="InterPro"/>
</dbReference>
<dbReference type="PANTHER" id="PTHR33281:SF19">
    <property type="entry name" value="VOLTAGE-DEPENDENT ANION CHANNEL-FORMING PROTEIN YNEE"/>
    <property type="match status" value="1"/>
</dbReference>
<keyword evidence="7 8" id="KW-0472">Membrane</keyword>
<sequence length="568" mass="64811">MRHRHVWMSCKPPVLRSLSYCSWGPGDLARLQADGITPSFAAVVALREATARIRDGPRSGDESAADPADVRIYGLLIKEAAQMRRQRHVWMRCKPPVLRCLRFSSSGQGSLQSWLRVKIGRSSTDTEDLESQRRLAEASRRALTIDYCREQSRNAVARWLRGTPIDVDYDFRRWRRHQVATRHLQLWSVRNVFRWDLLRRLIFPDLLWLGSVSGLLCVYNVHMANLATGALSLPLVSVTLPSFALGLLITFKTQSGYHRFIEGRELWNGLLRESRSLSSRILLRVPGTAGIECTPVYDAQQYALKLIRCFAIALKYHLTEDGCNPHIQLGSRTTEEDVRQATTRAFKAELRCIWDARVAEERGFLDRITSTTAANRPLQILHELELLNSSVFCVPKLGGLDPPAANEVDRSITKLHNVLGACEKILRTPIYTPYTRFTSRFLFIWCNLLPLALFPVVGPDLTVPLTLTISFFMLGIEDIGSRVEQPFDVLPLWQYCEEVDNSLAQLLEHSRALGRLPHFPEREQDRYIREKLGLLAQGWRPLRQQHLCVTEKAVSLRNHKKSTSQTSQ</sequence>
<organism evidence="9 10">
    <name type="scientific">Symbiodinium microadriaticum</name>
    <name type="common">Dinoflagellate</name>
    <name type="synonym">Zooxanthella microadriatica</name>
    <dbReference type="NCBI Taxonomy" id="2951"/>
    <lineage>
        <taxon>Eukaryota</taxon>
        <taxon>Sar</taxon>
        <taxon>Alveolata</taxon>
        <taxon>Dinophyceae</taxon>
        <taxon>Suessiales</taxon>
        <taxon>Symbiodiniaceae</taxon>
        <taxon>Symbiodinium</taxon>
    </lineage>
</organism>
<gene>
    <name evidence="9" type="ORF">AK812_SmicGene43143</name>
</gene>
<keyword evidence="5 8" id="KW-1133">Transmembrane helix</keyword>
<dbReference type="InterPro" id="IPR044669">
    <property type="entry name" value="YneE/VCCN1/2-like"/>
</dbReference>
<keyword evidence="10" id="KW-1185">Reference proteome</keyword>
<dbReference type="EMBL" id="LSRX01001896">
    <property type="protein sequence ID" value="OLP76870.1"/>
    <property type="molecule type" value="Genomic_DNA"/>
</dbReference>
<feature type="transmembrane region" description="Helical" evidence="8">
    <location>
        <begin position="227"/>
        <end position="251"/>
    </location>
</feature>
<evidence type="ECO:0000256" key="4">
    <source>
        <dbReference type="ARBA" id="ARBA00022692"/>
    </source>
</evidence>
<evidence type="ECO:0000256" key="8">
    <source>
        <dbReference type="SAM" id="Phobius"/>
    </source>
</evidence>
<dbReference type="Pfam" id="PF25539">
    <property type="entry name" value="Bestrophin_2"/>
    <property type="match status" value="1"/>
</dbReference>
<dbReference type="OrthoDB" id="1368at2759"/>
<dbReference type="GO" id="GO:0005886">
    <property type="term" value="C:plasma membrane"/>
    <property type="evidence" value="ECO:0007669"/>
    <property type="project" value="UniProtKB-SubCell"/>
</dbReference>
<protein>
    <submittedName>
        <fullName evidence="9">UPF0187 protein</fullName>
    </submittedName>
</protein>
<evidence type="ECO:0000256" key="6">
    <source>
        <dbReference type="ARBA" id="ARBA00023065"/>
    </source>
</evidence>
<evidence type="ECO:0000256" key="1">
    <source>
        <dbReference type="ARBA" id="ARBA00004651"/>
    </source>
</evidence>
<reference evidence="9 10" key="1">
    <citation type="submission" date="2016-02" db="EMBL/GenBank/DDBJ databases">
        <title>Genome analysis of coral dinoflagellate symbionts highlights evolutionary adaptations to a symbiotic lifestyle.</title>
        <authorList>
            <person name="Aranda M."/>
            <person name="Li Y."/>
            <person name="Liew Y.J."/>
            <person name="Baumgarten S."/>
            <person name="Simakov O."/>
            <person name="Wilson M."/>
            <person name="Piel J."/>
            <person name="Ashoor H."/>
            <person name="Bougouffa S."/>
            <person name="Bajic V.B."/>
            <person name="Ryu T."/>
            <person name="Ravasi T."/>
            <person name="Bayer T."/>
            <person name="Micklem G."/>
            <person name="Kim H."/>
            <person name="Bhak J."/>
            <person name="Lajeunesse T.C."/>
            <person name="Voolstra C.R."/>
        </authorList>
    </citation>
    <scope>NUCLEOTIDE SEQUENCE [LARGE SCALE GENOMIC DNA]</scope>
    <source>
        <strain evidence="9 10">CCMP2467</strain>
    </source>
</reference>
<keyword evidence="3" id="KW-1003">Cell membrane</keyword>
<evidence type="ECO:0000256" key="3">
    <source>
        <dbReference type="ARBA" id="ARBA00022475"/>
    </source>
</evidence>
<keyword evidence="4 8" id="KW-0812">Transmembrane</keyword>
<evidence type="ECO:0000313" key="10">
    <source>
        <dbReference type="Proteomes" id="UP000186817"/>
    </source>
</evidence>
<comment type="caution">
    <text evidence="9">The sequence shown here is derived from an EMBL/GenBank/DDBJ whole genome shotgun (WGS) entry which is preliminary data.</text>
</comment>
<proteinExistence type="predicted"/>
<dbReference type="PANTHER" id="PTHR33281">
    <property type="entry name" value="UPF0187 PROTEIN YNEE"/>
    <property type="match status" value="1"/>
</dbReference>
<evidence type="ECO:0000313" key="9">
    <source>
        <dbReference type="EMBL" id="OLP76870.1"/>
    </source>
</evidence>
<evidence type="ECO:0000256" key="5">
    <source>
        <dbReference type="ARBA" id="ARBA00022989"/>
    </source>
</evidence>
<evidence type="ECO:0000256" key="2">
    <source>
        <dbReference type="ARBA" id="ARBA00022448"/>
    </source>
</evidence>
<evidence type="ECO:0000256" key="7">
    <source>
        <dbReference type="ARBA" id="ARBA00023136"/>
    </source>
</evidence>
<comment type="subcellular location">
    <subcellularLocation>
        <location evidence="1">Cell membrane</location>
        <topology evidence="1">Multi-pass membrane protein</topology>
    </subcellularLocation>
</comment>
<dbReference type="Proteomes" id="UP000186817">
    <property type="component" value="Unassembled WGS sequence"/>
</dbReference>
<feature type="transmembrane region" description="Helical" evidence="8">
    <location>
        <begin position="201"/>
        <end position="221"/>
    </location>
</feature>
<keyword evidence="2" id="KW-0813">Transport</keyword>
<keyword evidence="6" id="KW-0406">Ion transport</keyword>
<accession>A0A1Q9C1U0</accession>
<dbReference type="AlphaFoldDB" id="A0A1Q9C1U0"/>
<name>A0A1Q9C1U0_SYMMI</name>